<comment type="caution">
    <text evidence="2">The sequence shown here is derived from an EMBL/GenBank/DDBJ whole genome shotgun (WGS) entry which is preliminary data.</text>
</comment>
<accession>A0A448WW98</accession>
<name>A0A448WW98_9PLAT</name>
<reference evidence="2" key="1">
    <citation type="submission" date="2018-11" db="EMBL/GenBank/DDBJ databases">
        <authorList>
            <consortium name="Pathogen Informatics"/>
        </authorList>
    </citation>
    <scope>NUCLEOTIDE SEQUENCE</scope>
</reference>
<evidence type="ECO:0000313" key="3">
    <source>
        <dbReference type="Proteomes" id="UP000784294"/>
    </source>
</evidence>
<protein>
    <submittedName>
        <fullName evidence="2">Uncharacterized protein</fullName>
    </submittedName>
</protein>
<feature type="region of interest" description="Disordered" evidence="1">
    <location>
        <begin position="61"/>
        <end position="92"/>
    </location>
</feature>
<dbReference type="EMBL" id="CAAALY010052740">
    <property type="protein sequence ID" value="VEL21714.1"/>
    <property type="molecule type" value="Genomic_DNA"/>
</dbReference>
<evidence type="ECO:0000256" key="1">
    <source>
        <dbReference type="SAM" id="MobiDB-lite"/>
    </source>
</evidence>
<proteinExistence type="predicted"/>
<dbReference type="Proteomes" id="UP000784294">
    <property type="component" value="Unassembled WGS sequence"/>
</dbReference>
<dbReference type="AlphaFoldDB" id="A0A448WW98"/>
<organism evidence="2 3">
    <name type="scientific">Protopolystoma xenopodis</name>
    <dbReference type="NCBI Taxonomy" id="117903"/>
    <lineage>
        <taxon>Eukaryota</taxon>
        <taxon>Metazoa</taxon>
        <taxon>Spiralia</taxon>
        <taxon>Lophotrochozoa</taxon>
        <taxon>Platyhelminthes</taxon>
        <taxon>Monogenea</taxon>
        <taxon>Polyopisthocotylea</taxon>
        <taxon>Polystomatidea</taxon>
        <taxon>Polystomatidae</taxon>
        <taxon>Protopolystoma</taxon>
    </lineage>
</organism>
<feature type="compositionally biased region" description="Low complexity" evidence="1">
    <location>
        <begin position="1"/>
        <end position="13"/>
    </location>
</feature>
<sequence length="92" mass="10177">MTRGTTGAARGAGEPPESYPMRVRRPKCQPSERARGGQRRGTDNCPGLGIMYQSRRVRRIGSLWKPGQSTRRATPVCGREDRPSTRLHSKAA</sequence>
<gene>
    <name evidence="2" type="ORF">PXEA_LOCUS15154</name>
</gene>
<feature type="region of interest" description="Disordered" evidence="1">
    <location>
        <begin position="1"/>
        <end position="49"/>
    </location>
</feature>
<evidence type="ECO:0000313" key="2">
    <source>
        <dbReference type="EMBL" id="VEL21714.1"/>
    </source>
</evidence>
<keyword evidence="3" id="KW-1185">Reference proteome</keyword>